<gene>
    <name evidence="4" type="ORF">C8N32_11545</name>
</gene>
<evidence type="ECO:0000313" key="5">
    <source>
        <dbReference type="Proteomes" id="UP000243859"/>
    </source>
</evidence>
<dbReference type="InterPro" id="IPR055570">
    <property type="entry name" value="DUF7146"/>
</dbReference>
<accession>A0A2T5BQ98</accession>
<feature type="domain" description="DUF7146" evidence="3">
    <location>
        <begin position="131"/>
        <end position="235"/>
    </location>
</feature>
<evidence type="ECO:0000313" key="4">
    <source>
        <dbReference type="EMBL" id="PTN01255.1"/>
    </source>
</evidence>
<feature type="domain" description="Toprim" evidence="2">
    <location>
        <begin position="244"/>
        <end position="337"/>
    </location>
</feature>
<reference evidence="4 5" key="1">
    <citation type="submission" date="2018-04" db="EMBL/GenBank/DDBJ databases">
        <title>Genomic Encyclopedia of Archaeal and Bacterial Type Strains, Phase II (KMG-II): from individual species to whole genera.</title>
        <authorList>
            <person name="Goeker M."/>
        </authorList>
    </citation>
    <scope>NUCLEOTIDE SEQUENCE [LARGE SCALE GENOMIC DNA]</scope>
    <source>
        <strain evidence="4 5">DSM 18064</strain>
    </source>
</reference>
<dbReference type="Pfam" id="PF13362">
    <property type="entry name" value="Toprim_3"/>
    <property type="match status" value="1"/>
</dbReference>
<evidence type="ECO:0000259" key="3">
    <source>
        <dbReference type="Pfam" id="PF23639"/>
    </source>
</evidence>
<dbReference type="EMBL" id="QAAA01000015">
    <property type="protein sequence ID" value="PTN01255.1"/>
    <property type="molecule type" value="Genomic_DNA"/>
</dbReference>
<evidence type="ECO:0000259" key="2">
    <source>
        <dbReference type="Pfam" id="PF13362"/>
    </source>
</evidence>
<dbReference type="OrthoDB" id="9763644at2"/>
<dbReference type="AlphaFoldDB" id="A0A2T5BQ98"/>
<evidence type="ECO:0000256" key="1">
    <source>
        <dbReference type="SAM" id="MobiDB-lite"/>
    </source>
</evidence>
<name>A0A2T5BQ98_9RHOB</name>
<dbReference type="Pfam" id="PF23639">
    <property type="entry name" value="DUF7146"/>
    <property type="match status" value="1"/>
</dbReference>
<feature type="region of interest" description="Disordered" evidence="1">
    <location>
        <begin position="883"/>
        <end position="907"/>
    </location>
</feature>
<keyword evidence="5" id="KW-1185">Reference proteome</keyword>
<protein>
    <submittedName>
        <fullName evidence="4">Toprim domain-containing protein</fullName>
    </submittedName>
</protein>
<feature type="compositionally biased region" description="Low complexity" evidence="1">
    <location>
        <begin position="933"/>
        <end position="951"/>
    </location>
</feature>
<dbReference type="Gene3D" id="3.40.1360.10">
    <property type="match status" value="1"/>
</dbReference>
<dbReference type="RefSeq" id="WP_107893116.1">
    <property type="nucleotide sequence ID" value="NZ_NHSI01000003.1"/>
</dbReference>
<sequence>MLDLNDALPPATEAPRYDLDLIVERLRETAAHWVPDLFPRGRRSGDEWRLANIRGDAPRNTGSCVITLRGTHAGDWIDFDGNHGGGPISAIEEATGLDGRALIARAAEIARVTPGAPERRAPATPPTPRRDATREVAHILSSAQPLAGTPAANYLAGRGLDVPTGADLLFHPDLAHYETKAGYPALVGQVRDRNGDVIGLHRTWLAADPDGGIRKAPLDKAKKMLGRVAGGAVRLAPLGDGERLALSEGIETGLAAMTACPDLPVWATLSTSGLEQVELPPAATRIVILADNDASGAGLRAADAAARRLRAQGRDVAIAVPPEEGQDFNDLLLSDGPAAVARVIAAAESVVEAETVMQIGQHRPLNYQGSGDTVPTLRADEGDLARANEQVWSLLMASNRCPWLFRLAGQPTWVVPDDEGRPVATALNEEKLRHMLARLARWVRVNAKGEPIPAPPPLPVVKSVLATPDPALPVLTGIVNTPVFGRNGTLLTTPGYHPDARLLYVPAPGFAVPDIPAKPTPAEIAAARALICEDLLGDFPFTGDAERSHVVALLLLGFLRGMIDGPTPLHLIEKPAPGTGATLMVDAITGILTGAGASVMTEGRDDEEWRKRVTAKLRQIPSIVLIDNLRTTLDSSAVAAALTAPFWEDRILGHSEMARLPIRCLWIATGNNPEFSNEMARRLVRIRLDPHTDRPWQRSDFRHPDLMVWVRANRARLVAACLTLCQAWIAAGRPRGGRSIGSFENWAHVLGGVLEVAGIPGFLGNLEEMMESSDSEGSAWNAFIGAWWDRFGTAEVTAAEVYDIALFCDPPPPMSGANERARKTSFGMSIGRMRDRVFRLGDLRVRLVKAGTYRRATKWQLKVTEEERSSAAARRSAEACEARAGGVSLENEGSHAQGPDTKQKCEPCEPCEPFSTLTRACTRVRTKGDAGKGSQPSQGSQSGVVSTGCGCEPSCEPSAAGSQASPRPDWLRELDR</sequence>
<dbReference type="Proteomes" id="UP000243859">
    <property type="component" value="Unassembled WGS sequence"/>
</dbReference>
<dbReference type="InterPro" id="IPR006171">
    <property type="entry name" value="TOPRIM_dom"/>
</dbReference>
<organism evidence="4 5">
    <name type="scientific">Rhodovulum imhoffii</name>
    <dbReference type="NCBI Taxonomy" id="365340"/>
    <lineage>
        <taxon>Bacteria</taxon>
        <taxon>Pseudomonadati</taxon>
        <taxon>Pseudomonadota</taxon>
        <taxon>Alphaproteobacteria</taxon>
        <taxon>Rhodobacterales</taxon>
        <taxon>Paracoccaceae</taxon>
        <taxon>Rhodovulum</taxon>
    </lineage>
</organism>
<proteinExistence type="predicted"/>
<comment type="caution">
    <text evidence="4">The sequence shown here is derived from an EMBL/GenBank/DDBJ whole genome shotgun (WGS) entry which is preliminary data.</text>
</comment>
<feature type="region of interest" description="Disordered" evidence="1">
    <location>
        <begin position="926"/>
        <end position="976"/>
    </location>
</feature>